<proteinExistence type="inferred from homology"/>
<dbReference type="Gene3D" id="3.40.640.10">
    <property type="entry name" value="Type I PLP-dependent aspartate aminotransferase-like (Major domain)"/>
    <property type="match status" value="1"/>
</dbReference>
<dbReference type="Gene3D" id="3.90.1150.10">
    <property type="entry name" value="Aspartate Aminotransferase, domain 1"/>
    <property type="match status" value="1"/>
</dbReference>
<dbReference type="PROSITE" id="PS00389">
    <property type="entry name" value="ATPASE_DELTA"/>
    <property type="match status" value="1"/>
</dbReference>
<name>A0AAD3TC58_NEPGR</name>
<dbReference type="PRINTS" id="PR00125">
    <property type="entry name" value="ATPASEDELTA"/>
</dbReference>
<dbReference type="InterPro" id="IPR015421">
    <property type="entry name" value="PyrdxlP-dep_Trfase_major"/>
</dbReference>
<keyword evidence="4" id="KW-0813">Transport</keyword>
<keyword evidence="5" id="KW-0375">Hydrogen ion transport</keyword>
<evidence type="ECO:0000256" key="8">
    <source>
        <dbReference type="ARBA" id="ARBA00023310"/>
    </source>
</evidence>
<dbReference type="InterPro" id="IPR026015">
    <property type="entry name" value="ATP_synth_OSCP/delta_N_sf"/>
</dbReference>
<comment type="subunit">
    <text evidence="3">F-type ATPases have 2 components, CF(1) - the catalytic core - and CF(0) - the membrane proton channel. CF(1) has five subunits: alpha(3), beta(3), gamma(1), delta(1), epsilon(1). CF(0) has three main subunits: a, b and c.</text>
</comment>
<dbReference type="Proteomes" id="UP001279734">
    <property type="component" value="Unassembled WGS sequence"/>
</dbReference>
<dbReference type="HAMAP" id="MF_01416">
    <property type="entry name" value="ATP_synth_delta_bact"/>
    <property type="match status" value="1"/>
</dbReference>
<comment type="caution">
    <text evidence="9">The sequence shown here is derived from an EMBL/GenBank/DDBJ whole genome shotgun (WGS) entry which is preliminary data.</text>
</comment>
<dbReference type="GO" id="GO:0046933">
    <property type="term" value="F:proton-transporting ATP synthase activity, rotational mechanism"/>
    <property type="evidence" value="ECO:0007669"/>
    <property type="project" value="InterPro"/>
</dbReference>
<dbReference type="Gene3D" id="1.10.520.20">
    <property type="entry name" value="N-terminal domain of the delta subunit of the F1F0-ATP synthase"/>
    <property type="match status" value="1"/>
</dbReference>
<accession>A0AAD3TC58</accession>
<organism evidence="9 10">
    <name type="scientific">Nepenthes gracilis</name>
    <name type="common">Slender pitcher plant</name>
    <dbReference type="NCBI Taxonomy" id="150966"/>
    <lineage>
        <taxon>Eukaryota</taxon>
        <taxon>Viridiplantae</taxon>
        <taxon>Streptophyta</taxon>
        <taxon>Embryophyta</taxon>
        <taxon>Tracheophyta</taxon>
        <taxon>Spermatophyta</taxon>
        <taxon>Magnoliopsida</taxon>
        <taxon>eudicotyledons</taxon>
        <taxon>Gunneridae</taxon>
        <taxon>Pentapetalae</taxon>
        <taxon>Caryophyllales</taxon>
        <taxon>Nepenthaceae</taxon>
        <taxon>Nepenthes</taxon>
    </lineage>
</organism>
<evidence type="ECO:0000256" key="7">
    <source>
        <dbReference type="ARBA" id="ARBA00023136"/>
    </source>
</evidence>
<evidence type="ECO:0000256" key="1">
    <source>
        <dbReference type="ARBA" id="ARBA00004370"/>
    </source>
</evidence>
<evidence type="ECO:0000256" key="2">
    <source>
        <dbReference type="ARBA" id="ARBA00007046"/>
    </source>
</evidence>
<evidence type="ECO:0000256" key="6">
    <source>
        <dbReference type="ARBA" id="ARBA00023065"/>
    </source>
</evidence>
<dbReference type="InterPro" id="IPR015422">
    <property type="entry name" value="PyrdxlP-dep_Trfase_small"/>
</dbReference>
<comment type="subcellular location">
    <subcellularLocation>
        <location evidence="1">Membrane</location>
    </subcellularLocation>
</comment>
<evidence type="ECO:0000256" key="4">
    <source>
        <dbReference type="ARBA" id="ARBA00022448"/>
    </source>
</evidence>
<dbReference type="Pfam" id="PF00213">
    <property type="entry name" value="OSCP"/>
    <property type="match status" value="1"/>
</dbReference>
<evidence type="ECO:0000256" key="3">
    <source>
        <dbReference type="ARBA" id="ARBA00011648"/>
    </source>
</evidence>
<dbReference type="NCBIfam" id="TIGR01145">
    <property type="entry name" value="ATP_synt_delta"/>
    <property type="match status" value="1"/>
</dbReference>
<gene>
    <name evidence="9" type="ORF">Nepgr_029251</name>
</gene>
<dbReference type="InterPro" id="IPR020781">
    <property type="entry name" value="ATPase_OSCP/d_CS"/>
</dbReference>
<evidence type="ECO:0000256" key="5">
    <source>
        <dbReference type="ARBA" id="ARBA00022781"/>
    </source>
</evidence>
<keyword evidence="8" id="KW-0066">ATP synthesis</keyword>
<dbReference type="GO" id="GO:0016020">
    <property type="term" value="C:membrane"/>
    <property type="evidence" value="ECO:0007669"/>
    <property type="project" value="UniProtKB-SubCell"/>
</dbReference>
<dbReference type="PANTHER" id="PTHR11910">
    <property type="entry name" value="ATP SYNTHASE DELTA CHAIN"/>
    <property type="match status" value="1"/>
</dbReference>
<dbReference type="SUPFAM" id="SSF47928">
    <property type="entry name" value="N-terminal domain of the delta subunit of the F1F0-ATP synthase"/>
    <property type="match status" value="1"/>
</dbReference>
<reference evidence="9" key="1">
    <citation type="submission" date="2023-05" db="EMBL/GenBank/DDBJ databases">
        <title>Nepenthes gracilis genome sequencing.</title>
        <authorList>
            <person name="Fukushima K."/>
        </authorList>
    </citation>
    <scope>NUCLEOTIDE SEQUENCE</scope>
    <source>
        <strain evidence="9">SING2019-196</strain>
    </source>
</reference>
<dbReference type="InterPro" id="IPR015424">
    <property type="entry name" value="PyrdxlP-dep_Trfase"/>
</dbReference>
<sequence length="896" mass="97994">MILFYRDDAILFHIIPSAQPQTFLTAETASKIQRAVTLQLIEEDVAVEIGPQPFGIARDNYEDANEFHVSLLSLVTSLTPPALHYVVAPHVTQSNSCYCCCYSSCIHRVYANATINLEDMATRHGTTNILLHMEANSSINARVGMSIEALRRLDEAIASEVESLSLSRMEIQRYVIHSLANLQQTISTMNFMAVRDHVLAGLHDPYRFNQTKLPQLLTTTIMDGLPALGLEVNKAVQCAFAKPETTSFVLVPGGRKSLLHTSSSGMAASTLLLPLSFTWKLSCEREKLHRDHFEQLKTLIDSGNIQGVCGTGKQADTGELSVGVVDKMQSSIKSKRDGWRAELPKIGSGCGVIEIMKEEKKNGVAWQGKCSGTVYVGGSESEGQFTLIIEACSMFAHTNPLHWDMFQSAVRFEAEAVAMTAALLGRKEKASRGQVRGNMTSGGTASILMAVNSSRDYMKANPELIIPESTHSTYDKAAQHFSIKLKCVGCEFRAVVKAVRRCINRHPVLIVGSAPGFPHGIMDPIEELGELVLYLKITTELSLRRMLVADAGQSNDLRNWSPLAAPSFIQGQGCGAGRESLAPKPEDVLFWTSRAVDCRPLRISPLSVPHHQKNLRHDSVDAEHHNINKLLTTPTHSQALRSIIMAALQQSPIAFQSRSTQSPPLKNISATPVAVSFSSSLTPLKLPTLIAKLSIKKTRGGAALGARMADSAAGCYATALADVAKANGTLESTSEDLDKIGKIFSDPQVYNFFANPILDIERKRVILDEIVRSSKFQPHTANFLNLLIDMKRIELIKDIVKEFEGVFNKLTETEMAVVTSVVQLENQHLAQIAKGVQKLTGAKNVRIKTQIDPSLVAGFTIRYGASGSKLIDMSVKKQLEEIASLLDFSDIQLAAV</sequence>
<dbReference type="InterPro" id="IPR000711">
    <property type="entry name" value="ATPase_OSCP/dsu"/>
</dbReference>
<keyword evidence="7" id="KW-0472">Membrane</keyword>
<comment type="similarity">
    <text evidence="2">Belongs to the ATPase delta chain family.</text>
</comment>
<evidence type="ECO:0000313" key="9">
    <source>
        <dbReference type="EMBL" id="GMH27408.1"/>
    </source>
</evidence>
<dbReference type="EMBL" id="BSYO01000033">
    <property type="protein sequence ID" value="GMH27408.1"/>
    <property type="molecule type" value="Genomic_DNA"/>
</dbReference>
<keyword evidence="10" id="KW-1185">Reference proteome</keyword>
<dbReference type="AlphaFoldDB" id="A0AAD3TC58"/>
<evidence type="ECO:0000313" key="10">
    <source>
        <dbReference type="Proteomes" id="UP001279734"/>
    </source>
</evidence>
<protein>
    <submittedName>
        <fullName evidence="9">Uncharacterized protein</fullName>
    </submittedName>
</protein>
<keyword evidence="6" id="KW-0406">Ion transport</keyword>
<dbReference type="SUPFAM" id="SSF53383">
    <property type="entry name" value="PLP-dependent transferases"/>
    <property type="match status" value="1"/>
</dbReference>